<sequence length="795" mass="91586">MNIPEVLKREKRFVCHDEFKRPINPHTGRFASVTNSNTWGSFQEAILYVNDKKAIGIGFVLGDGFVGIDIDTCIDKESGAISEEALENITILDSYTEISKSGMGTHTIIKATDVNLPFNKKKMKPNGIDRLDVDIKTGEVRVDKDGNPKYKNPELEIYDRNRYFILTGNVYESYFEVNERSNELKEVINKYTYGNSEVVKGLVEEEDSMEISIEEALKLDRIFNSCWKGKRSNKDESADDLALMGKLLYWCNGNINLSIKYFKESPHAKQKDESHKKKLEREDYLLRTARAAMQITTAAIENNKWKEKREKSIRQNSIQTKKIQEILMRMQPHIKYSYDDRGNGDLFSDIYKEAARFNTSVNEWYVYNGKVWERDVGAMKVSRMAKELKDELLIYSISIKNESQKLAYQKHIMKLGSRNCRETMIKDARDKYHIANEDLDRNSDLLNCINGTLNLKTFEFKEHNCNDLISKITNVNYTPNIKSSLWIKFIEEIMLGDKEKIRYLQKAIGYSLTADTSLETCFILYGNKTRNGKSTLVETLMYMLGGSRGYSMQMKPETLAQKQHVDSRQASGDIARLCGARFLNLSEPPKKMIFDAALLKTLLGRDKIVARHLHEREFEFTPVFKLFMNTNYLPIIQDDTLFSSGRINVITFDRHFSEVDQDKTLKDRLKESENISGIFNWCIDGLKAFYKDGLIPTAAIKYATLDYRKDSDKLGKFIAECLEESSENITASSVYSVYENWCRACGYGCENRGNFFTELRGKNLLSKSGTVEGKTKLRVLKGYSFLEDWKPIFSD</sequence>
<organism evidence="5 6">
    <name type="scientific">Clostridium disporicum</name>
    <dbReference type="NCBI Taxonomy" id="84024"/>
    <lineage>
        <taxon>Bacteria</taxon>
        <taxon>Bacillati</taxon>
        <taxon>Bacillota</taxon>
        <taxon>Clostridia</taxon>
        <taxon>Eubacteriales</taxon>
        <taxon>Clostridiaceae</taxon>
        <taxon>Clostridium</taxon>
    </lineage>
</organism>
<evidence type="ECO:0000313" key="6">
    <source>
        <dbReference type="Proteomes" id="UP000095558"/>
    </source>
</evidence>
<dbReference type="Gene3D" id="3.40.50.300">
    <property type="entry name" value="P-loop containing nucleotide triphosphate hydrolases"/>
    <property type="match status" value="1"/>
</dbReference>
<dbReference type="Pfam" id="PF08706">
    <property type="entry name" value="D5_N"/>
    <property type="match status" value="1"/>
</dbReference>
<evidence type="ECO:0000256" key="3">
    <source>
        <dbReference type="ARBA" id="ARBA00022840"/>
    </source>
</evidence>
<dbReference type="GO" id="GO:0005524">
    <property type="term" value="F:ATP binding"/>
    <property type="evidence" value="ECO:0007669"/>
    <property type="project" value="UniProtKB-KW"/>
</dbReference>
<dbReference type="SUPFAM" id="SSF52540">
    <property type="entry name" value="P-loop containing nucleoside triphosphate hydrolases"/>
    <property type="match status" value="1"/>
</dbReference>
<evidence type="ECO:0000256" key="2">
    <source>
        <dbReference type="ARBA" id="ARBA00022801"/>
    </source>
</evidence>
<dbReference type="AlphaFoldDB" id="A0A174E980"/>
<keyword evidence="2" id="KW-0378">Hydrolase</keyword>
<dbReference type="EMBL" id="CYZV01000021">
    <property type="protein sequence ID" value="CUO34382.1"/>
    <property type="molecule type" value="Genomic_DNA"/>
</dbReference>
<feature type="domain" description="SF3 helicase" evidence="4">
    <location>
        <begin position="499"/>
        <end position="665"/>
    </location>
</feature>
<dbReference type="NCBIfam" id="TIGR01613">
    <property type="entry name" value="primase_Cterm"/>
    <property type="match status" value="1"/>
</dbReference>
<reference evidence="5 6" key="1">
    <citation type="submission" date="2015-09" db="EMBL/GenBank/DDBJ databases">
        <authorList>
            <consortium name="Pathogen Informatics"/>
        </authorList>
    </citation>
    <scope>NUCLEOTIDE SEQUENCE [LARGE SCALE GENOMIC DNA]</scope>
    <source>
        <strain evidence="5 6">2789STDY5834855</strain>
    </source>
</reference>
<protein>
    <submittedName>
        <fullName evidence="5">Phage/plasmid primase, P4 family, C-terminal domain protein</fullName>
    </submittedName>
</protein>
<dbReference type="PROSITE" id="PS51206">
    <property type="entry name" value="SF3_HELICASE_1"/>
    <property type="match status" value="1"/>
</dbReference>
<keyword evidence="1" id="KW-0547">Nucleotide-binding</keyword>
<evidence type="ECO:0000313" key="5">
    <source>
        <dbReference type="EMBL" id="CUO34382.1"/>
    </source>
</evidence>
<evidence type="ECO:0000256" key="1">
    <source>
        <dbReference type="ARBA" id="ARBA00022741"/>
    </source>
</evidence>
<gene>
    <name evidence="5" type="ORF">ERS852470_02069</name>
</gene>
<name>A0A174E980_9CLOT</name>
<proteinExistence type="predicted"/>
<dbReference type="PANTHER" id="PTHR35372:SF2">
    <property type="entry name" value="SF3 HELICASE DOMAIN-CONTAINING PROTEIN"/>
    <property type="match status" value="1"/>
</dbReference>
<dbReference type="GO" id="GO:0016787">
    <property type="term" value="F:hydrolase activity"/>
    <property type="evidence" value="ECO:0007669"/>
    <property type="project" value="UniProtKB-KW"/>
</dbReference>
<keyword evidence="3" id="KW-0067">ATP-binding</keyword>
<dbReference type="Proteomes" id="UP000095558">
    <property type="component" value="Unassembled WGS sequence"/>
</dbReference>
<dbReference type="InterPro" id="IPR051620">
    <property type="entry name" value="ORF904-like_C"/>
</dbReference>
<evidence type="ECO:0000259" key="4">
    <source>
        <dbReference type="PROSITE" id="PS51206"/>
    </source>
</evidence>
<dbReference type="InterPro" id="IPR027417">
    <property type="entry name" value="P-loop_NTPase"/>
</dbReference>
<dbReference type="SMART" id="SM00885">
    <property type="entry name" value="D5_N"/>
    <property type="match status" value="1"/>
</dbReference>
<dbReference type="InterPro" id="IPR014818">
    <property type="entry name" value="Phage/plasmid_primase_P4_C"/>
</dbReference>
<dbReference type="GO" id="GO:0004386">
    <property type="term" value="F:helicase activity"/>
    <property type="evidence" value="ECO:0007669"/>
    <property type="project" value="UniProtKB-KW"/>
</dbReference>
<dbReference type="RefSeq" id="WP_242858489.1">
    <property type="nucleotide sequence ID" value="NZ_CYZV01000021.1"/>
</dbReference>
<accession>A0A174E980</accession>
<dbReference type="InterPro" id="IPR006500">
    <property type="entry name" value="Helicase_put_C_phage/plasmid"/>
</dbReference>
<dbReference type="InterPro" id="IPR014015">
    <property type="entry name" value="Helicase_SF3_DNA-vir"/>
</dbReference>
<dbReference type="PANTHER" id="PTHR35372">
    <property type="entry name" value="ATP BINDING PROTEIN-RELATED"/>
    <property type="match status" value="1"/>
</dbReference>